<dbReference type="Pfam" id="PF05229">
    <property type="entry name" value="SCPU"/>
    <property type="match status" value="1"/>
</dbReference>
<dbReference type="EMBL" id="WLZX01000004">
    <property type="protein sequence ID" value="MTD27728.1"/>
    <property type="molecule type" value="Genomic_DNA"/>
</dbReference>
<dbReference type="RefSeq" id="WP_154753006.1">
    <property type="nucleotide sequence ID" value="NZ_CP046509.1"/>
</dbReference>
<evidence type="ECO:0000313" key="6">
    <source>
        <dbReference type="Proteomes" id="UP000480164"/>
    </source>
</evidence>
<sequence length="191" mass="19267">MKMKLFLLGCGLSLGVASSGFAATTTGTIAAKLTLTAGCLVNGQLATNSTGVNFGTLDFGSSPATFDTLSATLVGSLGNGIFVRCSTGSPYSVQITSSSAKPATVYGAETAQPRYLINGTTATIGIAYTLYGSTNYTTPIANNTNLVSAGTADPVNGDNYPIYGRITGGGNNNVAIPAASYTDTINVAVNY</sequence>
<feature type="signal peptide" evidence="1">
    <location>
        <begin position="1"/>
        <end position="22"/>
    </location>
</feature>
<gene>
    <name evidence="3" type="ORF">GK011_12350</name>
    <name evidence="4" type="ORF">GN242_03075</name>
</gene>
<organism evidence="4 5">
    <name type="scientific">Erwinia sorbitola</name>
    <dbReference type="NCBI Taxonomy" id="2681984"/>
    <lineage>
        <taxon>Bacteria</taxon>
        <taxon>Pseudomonadati</taxon>
        <taxon>Pseudomonadota</taxon>
        <taxon>Gammaproteobacteria</taxon>
        <taxon>Enterobacterales</taxon>
        <taxon>Erwiniaceae</taxon>
        <taxon>Erwinia</taxon>
    </lineage>
</organism>
<dbReference type="Proteomes" id="UP000480164">
    <property type="component" value="Unassembled WGS sequence"/>
</dbReference>
<dbReference type="PANTHER" id="PTHR37089">
    <property type="entry name" value="PROTEIN U-RELATED"/>
    <property type="match status" value="1"/>
</dbReference>
<evidence type="ECO:0000259" key="2">
    <source>
        <dbReference type="Pfam" id="PF05229"/>
    </source>
</evidence>
<dbReference type="Proteomes" id="UP000424752">
    <property type="component" value="Chromosome"/>
</dbReference>
<accession>A0A6L6GPS3</accession>
<evidence type="ECO:0000313" key="5">
    <source>
        <dbReference type="Proteomes" id="UP000424752"/>
    </source>
</evidence>
<protein>
    <submittedName>
        <fullName evidence="4">Fimbrial major subunit CsuA/B family protein</fullName>
    </submittedName>
</protein>
<dbReference type="InterPro" id="IPR053167">
    <property type="entry name" value="Spore_coat_component"/>
</dbReference>
<evidence type="ECO:0000313" key="4">
    <source>
        <dbReference type="EMBL" id="QGU86269.1"/>
    </source>
</evidence>
<reference evidence="3 6" key="1">
    <citation type="submission" date="2019-11" db="EMBL/GenBank/DDBJ databases">
        <title>Erwinia sp. nov., isolated from feces of birds in Tibet plateau of China.</title>
        <authorList>
            <person name="Ge Y."/>
        </authorList>
    </citation>
    <scope>NUCLEOTIDE SEQUENCE [LARGE SCALE GENOMIC DNA]</scope>
    <source>
        <strain evidence="3 6">J316</strain>
    </source>
</reference>
<dbReference type="KEGG" id="erwi:GN242_03075"/>
<name>A0A6I6EMK6_9GAMM</name>
<evidence type="ECO:0000256" key="1">
    <source>
        <dbReference type="SAM" id="SignalP"/>
    </source>
</evidence>
<keyword evidence="6" id="KW-1185">Reference proteome</keyword>
<feature type="chain" id="PRO_5044633484" evidence="1">
    <location>
        <begin position="23"/>
        <end position="191"/>
    </location>
</feature>
<keyword evidence="1" id="KW-0732">Signal</keyword>
<dbReference type="InterPro" id="IPR007893">
    <property type="entry name" value="Spore_coat_U/FanG"/>
</dbReference>
<dbReference type="AlphaFoldDB" id="A0A6I6EMK6"/>
<evidence type="ECO:0000313" key="3">
    <source>
        <dbReference type="EMBL" id="MTD27728.1"/>
    </source>
</evidence>
<accession>A0A6I6EMK6</accession>
<feature type="domain" description="Spore coat protein U/FanG" evidence="2">
    <location>
        <begin position="26"/>
        <end position="187"/>
    </location>
</feature>
<dbReference type="SMART" id="SM00972">
    <property type="entry name" value="SCPU"/>
    <property type="match status" value="1"/>
</dbReference>
<dbReference type="EMBL" id="CP046509">
    <property type="protein sequence ID" value="QGU86269.1"/>
    <property type="molecule type" value="Genomic_DNA"/>
</dbReference>
<proteinExistence type="predicted"/>
<reference evidence="4 5" key="2">
    <citation type="submission" date="2019-12" db="EMBL/GenBank/DDBJ databases">
        <title>Erwinia sp. nov., isolated from droppings of birds in the Qinghai-Tiebt plateau of China.</title>
        <authorList>
            <person name="Ge Y."/>
        </authorList>
    </citation>
    <scope>NUCLEOTIDE SEQUENCE [LARGE SCALE GENOMIC DNA]</scope>
    <source>
        <strain evidence="4 5">J780</strain>
    </source>
</reference>